<name>A0AAW2GDG2_9HYME</name>
<sequence length="237" mass="26857">MLGIATIANSWLECFWTAGVSITNVSVINYFQRSSVPVRREVENSCPCRVHRFCRLYWHAHTVGNSTSTLKARSKILSAAVSYWRCFYGAFAGRVESRTRPRLIAWNSCRSSTPASSVDDQKVLTAYRGERDAPRASTQREKLLFSSRASSLLAGRFLRKKHFQWTTRATTSRSASTLLTGSGAYVIYLRELRSYSVAATLQCTAHSGTFIHRNSKEAFKFRARHVVMSDEMDELVY</sequence>
<accession>A0AAW2GDG2</accession>
<gene>
    <name evidence="1" type="ORF">PUN28_004883</name>
</gene>
<organism evidence="1 2">
    <name type="scientific">Cardiocondyla obscurior</name>
    <dbReference type="NCBI Taxonomy" id="286306"/>
    <lineage>
        <taxon>Eukaryota</taxon>
        <taxon>Metazoa</taxon>
        <taxon>Ecdysozoa</taxon>
        <taxon>Arthropoda</taxon>
        <taxon>Hexapoda</taxon>
        <taxon>Insecta</taxon>
        <taxon>Pterygota</taxon>
        <taxon>Neoptera</taxon>
        <taxon>Endopterygota</taxon>
        <taxon>Hymenoptera</taxon>
        <taxon>Apocrita</taxon>
        <taxon>Aculeata</taxon>
        <taxon>Formicoidea</taxon>
        <taxon>Formicidae</taxon>
        <taxon>Myrmicinae</taxon>
        <taxon>Cardiocondyla</taxon>
    </lineage>
</organism>
<dbReference type="EMBL" id="JADYXP020000004">
    <property type="protein sequence ID" value="KAL0126073.1"/>
    <property type="molecule type" value="Genomic_DNA"/>
</dbReference>
<evidence type="ECO:0000313" key="1">
    <source>
        <dbReference type="EMBL" id="KAL0126073.1"/>
    </source>
</evidence>
<comment type="caution">
    <text evidence="1">The sequence shown here is derived from an EMBL/GenBank/DDBJ whole genome shotgun (WGS) entry which is preliminary data.</text>
</comment>
<protein>
    <submittedName>
        <fullName evidence="1">Uncharacterized protein</fullName>
    </submittedName>
</protein>
<keyword evidence="2" id="KW-1185">Reference proteome</keyword>
<evidence type="ECO:0000313" key="2">
    <source>
        <dbReference type="Proteomes" id="UP001430953"/>
    </source>
</evidence>
<proteinExistence type="predicted"/>
<reference evidence="1 2" key="1">
    <citation type="submission" date="2023-03" db="EMBL/GenBank/DDBJ databases">
        <title>High recombination rates correlate with genetic variation in Cardiocondyla obscurior ants.</title>
        <authorList>
            <person name="Errbii M."/>
        </authorList>
    </citation>
    <scope>NUCLEOTIDE SEQUENCE [LARGE SCALE GENOMIC DNA]</scope>
    <source>
        <strain evidence="1">Alpha-2009</strain>
        <tissue evidence="1">Whole body</tissue>
    </source>
</reference>
<dbReference type="Proteomes" id="UP001430953">
    <property type="component" value="Unassembled WGS sequence"/>
</dbReference>
<dbReference type="AlphaFoldDB" id="A0AAW2GDG2"/>